<dbReference type="Proteomes" id="UP000051952">
    <property type="component" value="Unassembled WGS sequence"/>
</dbReference>
<keyword evidence="3" id="KW-1185">Reference proteome</keyword>
<proteinExistence type="predicted"/>
<feature type="region of interest" description="Disordered" evidence="1">
    <location>
        <begin position="338"/>
        <end position="446"/>
    </location>
</feature>
<dbReference type="AlphaFoldDB" id="A0A0S4JG86"/>
<name>A0A0S4JG86_BODSA</name>
<feature type="compositionally biased region" description="Polar residues" evidence="1">
    <location>
        <begin position="212"/>
        <end position="226"/>
    </location>
</feature>
<protein>
    <recommendedName>
        <fullName evidence="4">SAM domain-containing protein</fullName>
    </recommendedName>
</protein>
<feature type="non-terminal residue" evidence="2">
    <location>
        <position position="446"/>
    </location>
</feature>
<feature type="compositionally biased region" description="Polar residues" evidence="1">
    <location>
        <begin position="401"/>
        <end position="421"/>
    </location>
</feature>
<evidence type="ECO:0008006" key="4">
    <source>
        <dbReference type="Google" id="ProtNLM"/>
    </source>
</evidence>
<evidence type="ECO:0000313" key="2">
    <source>
        <dbReference type="EMBL" id="CUG89025.1"/>
    </source>
</evidence>
<feature type="region of interest" description="Disordered" evidence="1">
    <location>
        <begin position="210"/>
        <end position="229"/>
    </location>
</feature>
<dbReference type="EMBL" id="CYKH01001697">
    <property type="protein sequence ID" value="CUG89025.1"/>
    <property type="molecule type" value="Genomic_DNA"/>
</dbReference>
<dbReference type="VEuPathDB" id="TriTrypDB:BSAL_18840"/>
<evidence type="ECO:0000256" key="1">
    <source>
        <dbReference type="SAM" id="MobiDB-lite"/>
    </source>
</evidence>
<evidence type="ECO:0000313" key="3">
    <source>
        <dbReference type="Proteomes" id="UP000051952"/>
    </source>
</evidence>
<organism evidence="2 3">
    <name type="scientific">Bodo saltans</name>
    <name type="common">Flagellated protozoan</name>
    <dbReference type="NCBI Taxonomy" id="75058"/>
    <lineage>
        <taxon>Eukaryota</taxon>
        <taxon>Discoba</taxon>
        <taxon>Euglenozoa</taxon>
        <taxon>Kinetoplastea</taxon>
        <taxon>Metakinetoplastina</taxon>
        <taxon>Eubodonida</taxon>
        <taxon>Bodonidae</taxon>
        <taxon>Bodo</taxon>
    </lineage>
</organism>
<feature type="region of interest" description="Disordered" evidence="1">
    <location>
        <begin position="277"/>
        <end position="301"/>
    </location>
</feature>
<sequence length="446" mass="47920">MLASMPPDHRGTVNEYLTSLHAQYCDSAIQVSKLTSPDLIELGIALGHRSLLLQAASTVVALQQHEKQSQNPLAGPPVSAPMSVESSSHHFAEGAEPEPSHKMMLAPFVDDPDAPPGLMIISQLPIPPLSLALHAFDNSIAHAAATPKPVSSPTDSAVVPQLTVSVPATRVVKSLRTNSQLSTMNQSSSSPAEQQFVPVIALDTDAAAISPKAQSANSQAPRNASTANARLAANRHARNGRSTGRADLLARSSVNHQRRPQSFADYQAHAYSLSAHQISPPEGEPLPLKTQGSLSNLRQSSLKKSDDVEWISLCGKRPTLGEFLAEMERIRAAQGFPADFEHQVPGRKLGSRPKIGFQGNNQSPGHKYVSRPKIRSRPDIVAGQESVSGQKPRVQAKNHVHGQNTRFQATNTVPGQNQVSGPKTRFQSKHQVPGRKSGSRPKIRVQ</sequence>
<accession>A0A0S4JG86</accession>
<gene>
    <name evidence="2" type="ORF">BSAL_18840</name>
</gene>
<feature type="compositionally biased region" description="Polar residues" evidence="1">
    <location>
        <begin position="290"/>
        <end position="301"/>
    </location>
</feature>
<reference evidence="3" key="1">
    <citation type="submission" date="2015-09" db="EMBL/GenBank/DDBJ databases">
        <authorList>
            <consortium name="Pathogen Informatics"/>
        </authorList>
    </citation>
    <scope>NUCLEOTIDE SEQUENCE [LARGE SCALE GENOMIC DNA]</scope>
    <source>
        <strain evidence="3">Lake Konstanz</strain>
    </source>
</reference>
<feature type="compositionally biased region" description="Basic residues" evidence="1">
    <location>
        <begin position="437"/>
        <end position="446"/>
    </location>
</feature>